<dbReference type="Proteomes" id="UP000217171">
    <property type="component" value="Chromosome"/>
</dbReference>
<evidence type="ECO:0000256" key="4">
    <source>
        <dbReference type="RuleBase" id="RU000481"/>
    </source>
</evidence>
<gene>
    <name evidence="6" type="ORF">B1s21160_01140</name>
</gene>
<dbReference type="InterPro" id="IPR015422">
    <property type="entry name" value="PyrdxlP-dep_Trfase_small"/>
</dbReference>
<dbReference type="Gene3D" id="3.90.1150.10">
    <property type="entry name" value="Aspartate Aminotransferase, domain 1"/>
    <property type="match status" value="1"/>
</dbReference>
<dbReference type="InterPro" id="IPR050881">
    <property type="entry name" value="LL-DAP_aminotransferase"/>
</dbReference>
<dbReference type="InterPro" id="IPR004839">
    <property type="entry name" value="Aminotransferase_I/II_large"/>
</dbReference>
<dbReference type="KEGG" id="nhi:B1s21160_01140"/>
<dbReference type="PROSITE" id="PS00105">
    <property type="entry name" value="AA_TRANSFER_CLASS_1"/>
    <property type="match status" value="1"/>
</dbReference>
<feature type="domain" description="Aminotransferase class I/classII large" evidence="5">
    <location>
        <begin position="26"/>
        <end position="346"/>
    </location>
</feature>
<dbReference type="PANTHER" id="PTHR42832">
    <property type="entry name" value="AMINO ACID AMINOTRANSFERASE"/>
    <property type="match status" value="1"/>
</dbReference>
<proteinExistence type="inferred from homology"/>
<dbReference type="GO" id="GO:0008483">
    <property type="term" value="F:transaminase activity"/>
    <property type="evidence" value="ECO:0007669"/>
    <property type="project" value="UniProtKB-KW"/>
</dbReference>
<name>A0A249KAT9_9ACTN</name>
<dbReference type="EC" id="2.6.1.-" evidence="4"/>
<dbReference type="AlphaFoldDB" id="A0A249KAT9"/>
<evidence type="ECO:0000256" key="3">
    <source>
        <dbReference type="ARBA" id="ARBA00022679"/>
    </source>
</evidence>
<evidence type="ECO:0000256" key="1">
    <source>
        <dbReference type="ARBA" id="ARBA00001933"/>
    </source>
</evidence>
<dbReference type="Gene3D" id="3.40.640.10">
    <property type="entry name" value="Type I PLP-dependent aspartate aminotransferase-like (Major domain)"/>
    <property type="match status" value="1"/>
</dbReference>
<dbReference type="InterPro" id="IPR015421">
    <property type="entry name" value="PyrdxlP-dep_Trfase_major"/>
</dbReference>
<dbReference type="OrthoDB" id="9813612at2"/>
<evidence type="ECO:0000256" key="2">
    <source>
        <dbReference type="ARBA" id="ARBA00022576"/>
    </source>
</evidence>
<reference evidence="6 7" key="1">
    <citation type="submission" date="2016-07" db="EMBL/GenBank/DDBJ databases">
        <title>High microdiversification within the ubiquitous acI lineage of Actinobacteria.</title>
        <authorList>
            <person name="Neuenschwander S.M."/>
            <person name="Salcher M."/>
            <person name="Ghai R."/>
            <person name="Pernthaler J."/>
        </authorList>
    </citation>
    <scope>NUCLEOTIDE SEQUENCE [LARGE SCALE GENOMIC DNA]</scope>
    <source>
        <strain evidence="6">MMS-21-160</strain>
    </source>
</reference>
<evidence type="ECO:0000313" key="7">
    <source>
        <dbReference type="Proteomes" id="UP000217171"/>
    </source>
</evidence>
<organism evidence="6 7">
    <name type="scientific">Candidatus Nanopelagicus hibericus</name>
    <dbReference type="NCBI Taxonomy" id="1884915"/>
    <lineage>
        <taxon>Bacteria</taxon>
        <taxon>Bacillati</taxon>
        <taxon>Actinomycetota</taxon>
        <taxon>Actinomycetes</taxon>
        <taxon>Candidatus Nanopelagicales</taxon>
        <taxon>Candidatus Nanopelagicaceae</taxon>
        <taxon>Candidatus Nanopelagicus</taxon>
    </lineage>
</organism>
<comment type="similarity">
    <text evidence="4">Belongs to the class-I pyridoxal-phosphate-dependent aminotransferase family.</text>
</comment>
<dbReference type="PANTHER" id="PTHR42832:SF3">
    <property type="entry name" value="L-GLUTAMINE--4-(METHYLSULFANYL)-2-OXOBUTANOATE AMINOTRANSFERASE"/>
    <property type="match status" value="1"/>
</dbReference>
<accession>A0A249KAT9</accession>
<evidence type="ECO:0000259" key="5">
    <source>
        <dbReference type="Pfam" id="PF00155"/>
    </source>
</evidence>
<keyword evidence="7" id="KW-1185">Reference proteome</keyword>
<dbReference type="InterPro" id="IPR004838">
    <property type="entry name" value="NHTrfase_class1_PyrdxlP-BS"/>
</dbReference>
<keyword evidence="2 4" id="KW-0032">Aminotransferase</keyword>
<sequence>MKLPDFPWDLLAPYGEKAKKYPGGFIDLSQGTPVDPTPKFIQERLSQVSNSPGYPVTGGTEELRQGIRQWAIKNLGVSGEFDVLPSIGSKEFIALLPTFLQSKKILYPKVAYPTYQVSGMMASAQVLPVEIDANTWPTADLAWLNSPSNPTGQVQNETELAACISWARKNNAIVASDECYLSFATDAKSILAIANGDNTGLLAIHSLSKRSNLAGYRAGFVVGDVKLIDRIRQVRKHAGLMTPLPVQQVMVTALADEQHVKEQVARYDRRRQILKAALMSKGFKIEYSHAGLYIWCSRGEDGYKTVDYFANLGILVTPGAFYGSDQFIRIALTATDENISQAAQRISA</sequence>
<comment type="cofactor">
    <cofactor evidence="1 4">
        <name>pyridoxal 5'-phosphate</name>
        <dbReference type="ChEBI" id="CHEBI:597326"/>
    </cofactor>
</comment>
<dbReference type="InterPro" id="IPR019880">
    <property type="entry name" value="OxyQ"/>
</dbReference>
<protein>
    <recommendedName>
        <fullName evidence="4">Aminotransferase</fullName>
        <ecNumber evidence="4">2.6.1.-</ecNumber>
    </recommendedName>
</protein>
<dbReference type="NCBIfam" id="TIGR03539">
    <property type="entry name" value="DapC_actino"/>
    <property type="match status" value="1"/>
</dbReference>
<dbReference type="SUPFAM" id="SSF53383">
    <property type="entry name" value="PLP-dependent transferases"/>
    <property type="match status" value="1"/>
</dbReference>
<dbReference type="CDD" id="cd00609">
    <property type="entry name" value="AAT_like"/>
    <property type="match status" value="1"/>
</dbReference>
<dbReference type="InterPro" id="IPR015424">
    <property type="entry name" value="PyrdxlP-dep_Trfase"/>
</dbReference>
<dbReference type="GO" id="GO:0030170">
    <property type="term" value="F:pyridoxal phosphate binding"/>
    <property type="evidence" value="ECO:0007669"/>
    <property type="project" value="InterPro"/>
</dbReference>
<keyword evidence="3 4" id="KW-0808">Transferase</keyword>
<dbReference type="Pfam" id="PF00155">
    <property type="entry name" value="Aminotran_1_2"/>
    <property type="match status" value="1"/>
</dbReference>
<evidence type="ECO:0000313" key="6">
    <source>
        <dbReference type="EMBL" id="ASY13904.1"/>
    </source>
</evidence>
<dbReference type="EMBL" id="CP016771">
    <property type="protein sequence ID" value="ASY13904.1"/>
    <property type="molecule type" value="Genomic_DNA"/>
</dbReference>